<dbReference type="Gene3D" id="1.10.1660.10">
    <property type="match status" value="1"/>
</dbReference>
<dbReference type="InterPro" id="IPR047057">
    <property type="entry name" value="MerR_fam"/>
</dbReference>
<dbReference type="InterPro" id="IPR009061">
    <property type="entry name" value="DNA-bd_dom_put_sf"/>
</dbReference>
<dbReference type="EMBL" id="SGWW01000001">
    <property type="protein sequence ID" value="RZS58925.1"/>
    <property type="molecule type" value="Genomic_DNA"/>
</dbReference>
<name>A0A4Q7LUV7_9MICO</name>
<dbReference type="PANTHER" id="PTHR30204">
    <property type="entry name" value="REDOX-CYCLING DRUG-SENSING TRANSCRIPTIONAL ACTIVATOR SOXR"/>
    <property type="match status" value="1"/>
</dbReference>
<dbReference type="PANTHER" id="PTHR30204:SF97">
    <property type="entry name" value="MERR FAMILY REGULATORY PROTEIN"/>
    <property type="match status" value="1"/>
</dbReference>
<dbReference type="PROSITE" id="PS50937">
    <property type="entry name" value="HTH_MERR_2"/>
    <property type="match status" value="1"/>
</dbReference>
<reference evidence="3 4" key="1">
    <citation type="journal article" date="2015" name="Stand. Genomic Sci.">
        <title>Genomic Encyclopedia of Bacterial and Archaeal Type Strains, Phase III: the genomes of soil and plant-associated and newly described type strains.</title>
        <authorList>
            <person name="Whitman W.B."/>
            <person name="Woyke T."/>
            <person name="Klenk H.P."/>
            <person name="Zhou Y."/>
            <person name="Lilburn T.G."/>
            <person name="Beck B.J."/>
            <person name="De Vos P."/>
            <person name="Vandamme P."/>
            <person name="Eisen J.A."/>
            <person name="Garrity G."/>
            <person name="Hugenholtz P."/>
            <person name="Kyrpides N.C."/>
        </authorList>
    </citation>
    <scope>NUCLEOTIDE SEQUENCE [LARGE SCALE GENOMIC DNA]</scope>
    <source>
        <strain evidence="3 4">CV2</strain>
    </source>
</reference>
<evidence type="ECO:0000313" key="3">
    <source>
        <dbReference type="EMBL" id="RZS58925.1"/>
    </source>
</evidence>
<dbReference type="PRINTS" id="PR00040">
    <property type="entry name" value="HTHMERR"/>
</dbReference>
<evidence type="ECO:0000256" key="1">
    <source>
        <dbReference type="ARBA" id="ARBA00023125"/>
    </source>
</evidence>
<dbReference type="OrthoDB" id="9802039at2"/>
<keyword evidence="1 3" id="KW-0238">DNA-binding</keyword>
<evidence type="ECO:0000313" key="4">
    <source>
        <dbReference type="Proteomes" id="UP000293519"/>
    </source>
</evidence>
<dbReference type="Proteomes" id="UP000293519">
    <property type="component" value="Unassembled WGS sequence"/>
</dbReference>
<organism evidence="3 4">
    <name type="scientific">Microcella putealis</name>
    <dbReference type="NCBI Taxonomy" id="337005"/>
    <lineage>
        <taxon>Bacteria</taxon>
        <taxon>Bacillati</taxon>
        <taxon>Actinomycetota</taxon>
        <taxon>Actinomycetes</taxon>
        <taxon>Micrococcales</taxon>
        <taxon>Microbacteriaceae</taxon>
        <taxon>Microcella</taxon>
    </lineage>
</organism>
<dbReference type="Pfam" id="PF13411">
    <property type="entry name" value="MerR_1"/>
    <property type="match status" value="1"/>
</dbReference>
<dbReference type="InterPro" id="IPR000551">
    <property type="entry name" value="MerR-type_HTH_dom"/>
</dbReference>
<comment type="caution">
    <text evidence="3">The sequence shown here is derived from an EMBL/GenBank/DDBJ whole genome shotgun (WGS) entry which is preliminary data.</text>
</comment>
<dbReference type="SUPFAM" id="SSF46955">
    <property type="entry name" value="Putative DNA-binding domain"/>
    <property type="match status" value="1"/>
</dbReference>
<proteinExistence type="predicted"/>
<feature type="domain" description="HTH merR-type" evidence="2">
    <location>
        <begin position="1"/>
        <end position="68"/>
    </location>
</feature>
<dbReference type="AlphaFoldDB" id="A0A4Q7LUV7"/>
<gene>
    <name evidence="3" type="ORF">EV141_0136</name>
</gene>
<dbReference type="GO" id="GO:0003700">
    <property type="term" value="F:DNA-binding transcription factor activity"/>
    <property type="evidence" value="ECO:0007669"/>
    <property type="project" value="InterPro"/>
</dbReference>
<protein>
    <submittedName>
        <fullName evidence="3">DNA-binding transcriptional MerR regulator</fullName>
    </submittedName>
</protein>
<keyword evidence="4" id="KW-1185">Reference proteome</keyword>
<evidence type="ECO:0000259" key="2">
    <source>
        <dbReference type="PROSITE" id="PS50937"/>
    </source>
</evidence>
<sequence>MRISEVAVRSGIPATTLRYYDTIGLIDAQREPNGYRAYDDGVLERLSFIEAAKQLDLALPEIAELLGVVEGDSCTQVRDALHPKLTERLREVDAHLANVRLLRNRLVAATRRVAACPDSGASCRSECMLLGERRRVCHTDDEPNDGGE</sequence>
<dbReference type="SMART" id="SM00422">
    <property type="entry name" value="HTH_MERR"/>
    <property type="match status" value="1"/>
</dbReference>
<accession>A0A4Q7LUV7</accession>
<dbReference type="RefSeq" id="WP_130484063.1">
    <property type="nucleotide sequence ID" value="NZ_SGWW01000001.1"/>
</dbReference>
<dbReference type="GO" id="GO:0003677">
    <property type="term" value="F:DNA binding"/>
    <property type="evidence" value="ECO:0007669"/>
    <property type="project" value="UniProtKB-KW"/>
</dbReference>